<dbReference type="EMBL" id="PVTY01000042">
    <property type="protein sequence ID" value="PRZ11612.1"/>
    <property type="molecule type" value="Genomic_DNA"/>
</dbReference>
<dbReference type="InterPro" id="IPR041720">
    <property type="entry name" value="FbaB-like"/>
</dbReference>
<dbReference type="GO" id="GO:0004332">
    <property type="term" value="F:fructose-bisphosphate aldolase activity"/>
    <property type="evidence" value="ECO:0007669"/>
    <property type="project" value="InterPro"/>
</dbReference>
<comment type="caution">
    <text evidence="2">The sequence shown here is derived from an EMBL/GenBank/DDBJ whole genome shotgun (WGS) entry which is preliminary data.</text>
</comment>
<evidence type="ECO:0000256" key="1">
    <source>
        <dbReference type="PIRSR" id="PIRSR038992-1"/>
    </source>
</evidence>
<feature type="active site" description="Schiff-base intermediate with dihydroxyacetone-P" evidence="1">
    <location>
        <position position="190"/>
    </location>
</feature>
<dbReference type="InterPro" id="IPR050456">
    <property type="entry name" value="DeoC/FbaB_aldolase"/>
</dbReference>
<dbReference type="OrthoDB" id="9771504at2"/>
<protein>
    <submittedName>
        <fullName evidence="2">Fructose-bisphosphate aldolase, class I</fullName>
    </submittedName>
</protein>
<evidence type="ECO:0000313" key="2">
    <source>
        <dbReference type="EMBL" id="PRZ11612.1"/>
    </source>
</evidence>
<dbReference type="AlphaFoldDB" id="A0A2T0YAL5"/>
<dbReference type="Proteomes" id="UP000238217">
    <property type="component" value="Unassembled WGS sequence"/>
</dbReference>
<dbReference type="InterPro" id="IPR002915">
    <property type="entry name" value="DeoC/FbaB/LacD_aldolase"/>
</dbReference>
<proteinExistence type="predicted"/>
<evidence type="ECO:0000313" key="3">
    <source>
        <dbReference type="Proteomes" id="UP000238217"/>
    </source>
</evidence>
<keyword evidence="3" id="KW-1185">Reference proteome</keyword>
<dbReference type="PANTHER" id="PTHR47916">
    <property type="entry name" value="FRUCTOSE-BISPHOSPHATE ALDOLASE CLASS 1"/>
    <property type="match status" value="1"/>
</dbReference>
<dbReference type="PANTHER" id="PTHR47916:SF1">
    <property type="entry name" value="3-HYDROXY-5-PHOSPHONOOXYPENTANE-2,4-DIONE THIOLASE"/>
    <property type="match status" value="1"/>
</dbReference>
<sequence>MRNETTPFTSFGVTSGLGRAIRLRRLFGVTGKALVVALDQAVPRGVAPQLAGIEKTYQAVKAGNPSAITVTRGIGGSLLAGDPQPLPWILKASSFSMDFHATIDATIGTVDDAVRLGADAVAVGISAGSNVQPQMLEMLAATVERAAEVGMPTVCHAYPSGELWGDRKGSAESVLYAARAAAELGVDVVKTWYTGSSESFAEVVAGTPALVMVAGGAKADTDREVLEMADSVMQAGAAGLTFGRNVWGAENPTKMITALRAIVQDGATSDAAAEKLA</sequence>
<accession>A0A2T0YAL5</accession>
<dbReference type="Pfam" id="PF01791">
    <property type="entry name" value="DeoC"/>
    <property type="match status" value="1"/>
</dbReference>
<dbReference type="SUPFAM" id="SSF51569">
    <property type="entry name" value="Aldolase"/>
    <property type="match status" value="1"/>
</dbReference>
<dbReference type="SMART" id="SM01133">
    <property type="entry name" value="DeoC"/>
    <property type="match status" value="1"/>
</dbReference>
<feature type="active site" description="Proton donor" evidence="1">
    <location>
        <position position="158"/>
    </location>
</feature>
<gene>
    <name evidence="2" type="ORF">BCL67_1425</name>
</gene>
<name>A0A2T0YAL5_9MICC</name>
<dbReference type="PIRSF" id="PIRSF038992">
    <property type="entry name" value="Aldolase_Ia"/>
    <property type="match status" value="1"/>
</dbReference>
<organism evidence="2 3">
    <name type="scientific">Nesterenkonia sandarakina</name>
    <dbReference type="NCBI Taxonomy" id="272918"/>
    <lineage>
        <taxon>Bacteria</taxon>
        <taxon>Bacillati</taxon>
        <taxon>Actinomycetota</taxon>
        <taxon>Actinomycetes</taxon>
        <taxon>Micrococcales</taxon>
        <taxon>Micrococcaceae</taxon>
        <taxon>Nesterenkonia</taxon>
    </lineage>
</organism>
<dbReference type="RefSeq" id="WP_106124191.1">
    <property type="nucleotide sequence ID" value="NZ_PVTY01000042.1"/>
</dbReference>
<reference evidence="2 3" key="1">
    <citation type="submission" date="2018-03" db="EMBL/GenBank/DDBJ databases">
        <title>Comparative analysis of microorganisms from saline springs in Andes Mountain Range, Colombia.</title>
        <authorList>
            <person name="Rubin E."/>
        </authorList>
    </citation>
    <scope>NUCLEOTIDE SEQUENCE [LARGE SCALE GENOMIC DNA]</scope>
    <source>
        <strain evidence="2 3">CG 35</strain>
    </source>
</reference>
<dbReference type="InterPro" id="IPR013785">
    <property type="entry name" value="Aldolase_TIM"/>
</dbReference>
<dbReference type="Gene3D" id="3.20.20.70">
    <property type="entry name" value="Aldolase class I"/>
    <property type="match status" value="1"/>
</dbReference>